<evidence type="ECO:0000256" key="2">
    <source>
        <dbReference type="ARBA" id="ARBA00023315"/>
    </source>
</evidence>
<evidence type="ECO:0000256" key="1">
    <source>
        <dbReference type="ARBA" id="ARBA00022679"/>
    </source>
</evidence>
<comment type="caution">
    <text evidence="4">The sequence shown here is derived from an EMBL/GenBank/DDBJ whole genome shotgun (WGS) entry which is preliminary data.</text>
</comment>
<name>A0A9W9JUM7_9EURO</name>
<dbReference type="AlphaFoldDB" id="A0A9W9JUM7"/>
<accession>A0A9W9JUM7</accession>
<keyword evidence="5" id="KW-1185">Reference proteome</keyword>
<dbReference type="Gene3D" id="3.40.630.30">
    <property type="match status" value="1"/>
</dbReference>
<dbReference type="PANTHER" id="PTHR43877:SF2">
    <property type="entry name" value="AMINOALKYLPHOSPHONATE N-ACETYLTRANSFERASE-RELATED"/>
    <property type="match status" value="1"/>
</dbReference>
<protein>
    <submittedName>
        <fullName evidence="4">Acyl-CoA N-acyltransferase</fullName>
    </submittedName>
</protein>
<reference evidence="4" key="1">
    <citation type="submission" date="2022-11" db="EMBL/GenBank/DDBJ databases">
        <authorList>
            <person name="Petersen C."/>
        </authorList>
    </citation>
    <scope>NUCLEOTIDE SEQUENCE</scope>
    <source>
        <strain evidence="4">IBT 30761</strain>
    </source>
</reference>
<evidence type="ECO:0000313" key="4">
    <source>
        <dbReference type="EMBL" id="KAJ5082228.1"/>
    </source>
</evidence>
<dbReference type="CDD" id="cd04301">
    <property type="entry name" value="NAT_SF"/>
    <property type="match status" value="1"/>
</dbReference>
<dbReference type="EMBL" id="JAPQKI010000011">
    <property type="protein sequence ID" value="KAJ5082228.1"/>
    <property type="molecule type" value="Genomic_DNA"/>
</dbReference>
<feature type="domain" description="N-acetyltransferase" evidence="3">
    <location>
        <begin position="14"/>
        <end position="164"/>
    </location>
</feature>
<evidence type="ECO:0000313" key="5">
    <source>
        <dbReference type="Proteomes" id="UP001149074"/>
    </source>
</evidence>
<proteinExistence type="predicted"/>
<keyword evidence="2" id="KW-0012">Acyltransferase</keyword>
<dbReference type="GO" id="GO:0016747">
    <property type="term" value="F:acyltransferase activity, transferring groups other than amino-acyl groups"/>
    <property type="evidence" value="ECO:0007669"/>
    <property type="project" value="InterPro"/>
</dbReference>
<dbReference type="GeneID" id="81362741"/>
<gene>
    <name evidence="4" type="ORF">N7532_011271</name>
</gene>
<sequence length="164" mass="18521">MSDHPRPQALQDGAIISAATDEDVLSIKRIVDLAYSKYIDRIGKPPAPMTEDYHEVIRTHNVLVVRDKELTPLGAIIFSLDKESKMIKIKNLVVNPAAQGRGYGRVLMERVEGTARHLGITALELYTNVKMYENVGMYPKMGFLESGRRVEAGFERVYFRKELA</sequence>
<keyword evidence="1" id="KW-0808">Transferase</keyword>
<dbReference type="RefSeq" id="XP_056468750.1">
    <property type="nucleotide sequence ID" value="XM_056623762.1"/>
</dbReference>
<reference evidence="4" key="2">
    <citation type="journal article" date="2023" name="IMA Fungus">
        <title>Comparative genomic study of the Penicillium genus elucidates a diverse pangenome and 15 lateral gene transfer events.</title>
        <authorList>
            <person name="Petersen C."/>
            <person name="Sorensen T."/>
            <person name="Nielsen M.R."/>
            <person name="Sondergaard T.E."/>
            <person name="Sorensen J.L."/>
            <person name="Fitzpatrick D.A."/>
            <person name="Frisvad J.C."/>
            <person name="Nielsen K.L."/>
        </authorList>
    </citation>
    <scope>NUCLEOTIDE SEQUENCE</scope>
    <source>
        <strain evidence="4">IBT 30761</strain>
    </source>
</reference>
<dbReference type="SUPFAM" id="SSF55729">
    <property type="entry name" value="Acyl-CoA N-acyltransferases (Nat)"/>
    <property type="match status" value="1"/>
</dbReference>
<dbReference type="InterPro" id="IPR016181">
    <property type="entry name" value="Acyl_CoA_acyltransferase"/>
</dbReference>
<dbReference type="PANTHER" id="PTHR43877">
    <property type="entry name" value="AMINOALKYLPHOSPHONATE N-ACETYLTRANSFERASE-RELATED-RELATED"/>
    <property type="match status" value="1"/>
</dbReference>
<dbReference type="OrthoDB" id="329272at2759"/>
<dbReference type="InterPro" id="IPR050832">
    <property type="entry name" value="Bact_Acetyltransf"/>
</dbReference>
<dbReference type="Pfam" id="PF00583">
    <property type="entry name" value="Acetyltransf_1"/>
    <property type="match status" value="1"/>
</dbReference>
<evidence type="ECO:0000259" key="3">
    <source>
        <dbReference type="PROSITE" id="PS51186"/>
    </source>
</evidence>
<organism evidence="4 5">
    <name type="scientific">Penicillium argentinense</name>
    <dbReference type="NCBI Taxonomy" id="1131581"/>
    <lineage>
        <taxon>Eukaryota</taxon>
        <taxon>Fungi</taxon>
        <taxon>Dikarya</taxon>
        <taxon>Ascomycota</taxon>
        <taxon>Pezizomycotina</taxon>
        <taxon>Eurotiomycetes</taxon>
        <taxon>Eurotiomycetidae</taxon>
        <taxon>Eurotiales</taxon>
        <taxon>Aspergillaceae</taxon>
        <taxon>Penicillium</taxon>
    </lineage>
</organism>
<dbReference type="InterPro" id="IPR000182">
    <property type="entry name" value="GNAT_dom"/>
</dbReference>
<dbReference type="PROSITE" id="PS51186">
    <property type="entry name" value="GNAT"/>
    <property type="match status" value="1"/>
</dbReference>
<dbReference type="Proteomes" id="UP001149074">
    <property type="component" value="Unassembled WGS sequence"/>
</dbReference>